<feature type="transmembrane region" description="Helical" evidence="1">
    <location>
        <begin position="211"/>
        <end position="234"/>
    </location>
</feature>
<gene>
    <name evidence="2" type="ORF">HTSR_1389</name>
</gene>
<dbReference type="EMBL" id="CP016070">
    <property type="protein sequence ID" value="AOW80565.1"/>
    <property type="molecule type" value="Genomic_DNA"/>
</dbReference>
<accession>A0A1D8S5E8</accession>
<keyword evidence="1" id="KW-1133">Transmembrane helix</keyword>
<feature type="transmembrane region" description="Helical" evidence="1">
    <location>
        <begin position="287"/>
        <end position="310"/>
    </location>
</feature>
<evidence type="ECO:0000313" key="2">
    <source>
        <dbReference type="EMBL" id="AOW80565.1"/>
    </source>
</evidence>
<dbReference type="PATRIC" id="fig|1855411.3.peg.1389"/>
<dbReference type="Proteomes" id="UP000185608">
    <property type="component" value="Chromosome"/>
</dbReference>
<evidence type="ECO:0000256" key="1">
    <source>
        <dbReference type="SAM" id="Phobius"/>
    </source>
</evidence>
<feature type="transmembrane region" description="Helical" evidence="1">
    <location>
        <begin position="342"/>
        <end position="359"/>
    </location>
</feature>
<feature type="transmembrane region" description="Helical" evidence="1">
    <location>
        <begin position="254"/>
        <end position="275"/>
    </location>
</feature>
<feature type="transmembrane region" description="Helical" evidence="1">
    <location>
        <begin position="149"/>
        <end position="167"/>
    </location>
</feature>
<evidence type="ECO:0008006" key="4">
    <source>
        <dbReference type="Google" id="ProtNLM"/>
    </source>
</evidence>
<dbReference type="STRING" id="1873524.HSR6_1461"/>
<organism evidence="2 3">
    <name type="scientific">Halodesulfurarchaeum formicicum</name>
    <dbReference type="NCBI Taxonomy" id="1873524"/>
    <lineage>
        <taxon>Archaea</taxon>
        <taxon>Methanobacteriati</taxon>
        <taxon>Methanobacteriota</taxon>
        <taxon>Stenosarchaea group</taxon>
        <taxon>Halobacteria</taxon>
        <taxon>Halobacteriales</taxon>
        <taxon>Halobacteriaceae</taxon>
        <taxon>Halodesulfurarchaeum</taxon>
    </lineage>
</organism>
<proteinExistence type="predicted"/>
<name>A0A1D8S5E8_9EURY</name>
<dbReference type="Pfam" id="PF04123">
    <property type="entry name" value="DUF373"/>
    <property type="match status" value="1"/>
</dbReference>
<dbReference type="PANTHER" id="PTHR38815">
    <property type="entry name" value="HYPOTHETICAL MEMBRANE PROTEIN, CONSERVED, DUF373 FAMILY"/>
    <property type="match status" value="1"/>
</dbReference>
<sequence>MAIDRTGDVPGKTGVSLPVSGVETVSDLIVEFGMQDPEDSTVNTLLEALAVGRDIEATGESAVVGIVSGNAENVVSADQAIAKQIEELIETHDPDSAVVVIDSTEDERLLPIIESRIRIDSVDRVVVRQARDLESTYYLLKQFLADEELRGTVLIPIGIVMLVFPAILMLSDVAVAVGSITAVIGTFLLYRGFGVDERLATLSTQARDALYSGRISIVTSVIAAGLALVGIFVGVLGASELPVEGLEFVTVMAFAYYSVPWIALGAMAASIGRLVDEVLRDETIRTASLNLPFGALAMGLVVRGFAAYFLERAAIIDGIVLEPTRIGAITIRGLTLSPEHRLAGFVLLGILVSLLGIGLTSRLTHEGDRDLEAA</sequence>
<evidence type="ECO:0000313" key="3">
    <source>
        <dbReference type="Proteomes" id="UP000185608"/>
    </source>
</evidence>
<dbReference type="InterPro" id="IPR007254">
    <property type="entry name" value="DUF373"/>
</dbReference>
<protein>
    <recommendedName>
        <fullName evidence="4">DUF373 family protein</fullName>
    </recommendedName>
</protein>
<reference evidence="2 3" key="1">
    <citation type="submission" date="2016-06" db="EMBL/GenBank/DDBJ databases">
        <title>Discovery of anaerobic lithoheterotrophic haloarchaeon capable of sulfur respiration by hydrogen and formate.</title>
        <authorList>
            <person name="Sorokin D.Y."/>
            <person name="Kublanov I.V."/>
            <person name="Roman P."/>
            <person name="Sinninghe Damste J.S."/>
            <person name="Golyshin P.N."/>
            <person name="Rojo D."/>
            <person name="Ciordia S."/>
            <person name="Mena Md.C."/>
            <person name="Ferrer M."/>
            <person name="Smedile F."/>
            <person name="Messina E."/>
            <person name="La Cono V."/>
            <person name="Yakimov M.M."/>
        </authorList>
    </citation>
    <scope>NUCLEOTIDE SEQUENCE [LARGE SCALE GENOMIC DNA]</scope>
    <source>
        <strain evidence="2 3">HTSR1</strain>
    </source>
</reference>
<dbReference type="PANTHER" id="PTHR38815:SF1">
    <property type="entry name" value="DUF373 FAMILY PROTEIN"/>
    <property type="match status" value="1"/>
</dbReference>
<keyword evidence="1" id="KW-0472">Membrane</keyword>
<dbReference type="AlphaFoldDB" id="A0A1D8S5E8"/>
<dbReference type="KEGG" id="halh:HTSR_1389"/>
<feature type="transmembrane region" description="Helical" evidence="1">
    <location>
        <begin position="173"/>
        <end position="190"/>
    </location>
</feature>
<keyword evidence="1" id="KW-0812">Transmembrane</keyword>